<sequence>MSFLIAMEQANEMRRQQLEEEEWELKRKSDELMYKRQILNEELANFENRLQRLSLNSSMTASHSSDGSVSSTRPLTMPVEYSNPEVAWAASDDEASSIYIGASAVSTAHSSIRQSGGPASVDVATASPARSAHDSDGDEDDAGSERGVPASVSSVSMLSSDAAIERHSEDSWSNIGSD</sequence>
<reference evidence="4" key="1">
    <citation type="journal article" date="2018" name="Nat. Microbiol.">
        <title>Leveraging single-cell genomics to expand the fungal tree of life.</title>
        <authorList>
            <person name="Ahrendt S.R."/>
            <person name="Quandt C.A."/>
            <person name="Ciobanu D."/>
            <person name="Clum A."/>
            <person name="Salamov A."/>
            <person name="Andreopoulos B."/>
            <person name="Cheng J.F."/>
            <person name="Woyke T."/>
            <person name="Pelin A."/>
            <person name="Henrissat B."/>
            <person name="Reynolds N.K."/>
            <person name="Benny G.L."/>
            <person name="Smith M.E."/>
            <person name="James T.Y."/>
            <person name="Grigoriev I.V."/>
        </authorList>
    </citation>
    <scope>NUCLEOTIDE SEQUENCE [LARGE SCALE GENOMIC DNA]</scope>
    <source>
        <strain evidence="4">Benny S71-1</strain>
    </source>
</reference>
<evidence type="ECO:0000313" key="4">
    <source>
        <dbReference type="Proteomes" id="UP000278143"/>
    </source>
</evidence>
<feature type="compositionally biased region" description="Polar residues" evidence="2">
    <location>
        <begin position="57"/>
        <end position="74"/>
    </location>
</feature>
<dbReference type="EMBL" id="KZ991781">
    <property type="protein sequence ID" value="RKP22698.1"/>
    <property type="molecule type" value="Genomic_DNA"/>
</dbReference>
<protein>
    <submittedName>
        <fullName evidence="3">Uncharacterized protein</fullName>
    </submittedName>
</protein>
<evidence type="ECO:0000256" key="2">
    <source>
        <dbReference type="SAM" id="MobiDB-lite"/>
    </source>
</evidence>
<dbReference type="Proteomes" id="UP000278143">
    <property type="component" value="Unassembled WGS sequence"/>
</dbReference>
<feature type="region of interest" description="Disordered" evidence="2">
    <location>
        <begin position="57"/>
        <end position="77"/>
    </location>
</feature>
<feature type="region of interest" description="Disordered" evidence="2">
    <location>
        <begin position="107"/>
        <end position="178"/>
    </location>
</feature>
<name>A0A4P9YSN6_9FUNG</name>
<evidence type="ECO:0000313" key="3">
    <source>
        <dbReference type="EMBL" id="RKP22698.1"/>
    </source>
</evidence>
<dbReference type="AlphaFoldDB" id="A0A4P9YSN6"/>
<keyword evidence="4" id="KW-1185">Reference proteome</keyword>
<organism evidence="3 4">
    <name type="scientific">Syncephalis pseudoplumigaleata</name>
    <dbReference type="NCBI Taxonomy" id="1712513"/>
    <lineage>
        <taxon>Eukaryota</taxon>
        <taxon>Fungi</taxon>
        <taxon>Fungi incertae sedis</taxon>
        <taxon>Zoopagomycota</taxon>
        <taxon>Zoopagomycotina</taxon>
        <taxon>Zoopagomycetes</taxon>
        <taxon>Zoopagales</taxon>
        <taxon>Piptocephalidaceae</taxon>
        <taxon>Syncephalis</taxon>
    </lineage>
</organism>
<keyword evidence="1" id="KW-0175">Coiled coil</keyword>
<accession>A0A4P9YSN6</accession>
<feature type="coiled-coil region" evidence="1">
    <location>
        <begin position="11"/>
        <end position="56"/>
    </location>
</feature>
<evidence type="ECO:0000256" key="1">
    <source>
        <dbReference type="SAM" id="Coils"/>
    </source>
</evidence>
<feature type="compositionally biased region" description="Low complexity" evidence="2">
    <location>
        <begin position="145"/>
        <end position="162"/>
    </location>
</feature>
<gene>
    <name evidence="3" type="ORF">SYNPS1DRAFT_25457</name>
</gene>
<proteinExistence type="predicted"/>